<dbReference type="PANTHER" id="PTHR42754:SF1">
    <property type="entry name" value="LIPOPROTEIN"/>
    <property type="match status" value="1"/>
</dbReference>
<sequence length="419" mass="48944">MKLNPLFYIISIFFLVSCSKEENEMNNTNDPNNPDLNTPRIEITFDNQILNSFNAFDIIKIIKKNDGFIFFTNELITEFPFNTGIRISKIDNQLNLVWTFIINESTEKDHLAGVLEVENDEYISILSKMNYSNIGLGNYEVYGLKFNNSGNILWIKNYSANNVDQNIHLDEAIDFTNKSTELKIMFRSDSTFQNSEDFYFREVKINSDGDILSNIKLNYTNVNNFYNIIYDKLGNKYNFGGKRVVDFYVGNTAFTSYDASIMKYNLNNNMVFDKLYGIPRIDDYFNRILIDNNNKANFIGKYGIDYSNDTEARWIVQMDDSGNILWEIKEYEEQFKYYGKDIIQDDDGNYLSLFNDVNGYNLATLIKSNNQGEILWKFVDGAKGNNDSFSPYKVLKNNEEYLIFGLKEYKIWLKKIIVE</sequence>
<organism evidence="1 2">
    <name type="scientific">Flavobacterium chuncheonense</name>
    <dbReference type="NCBI Taxonomy" id="2026653"/>
    <lineage>
        <taxon>Bacteria</taxon>
        <taxon>Pseudomonadati</taxon>
        <taxon>Bacteroidota</taxon>
        <taxon>Flavobacteriia</taxon>
        <taxon>Flavobacteriales</taxon>
        <taxon>Flavobacteriaceae</taxon>
        <taxon>Flavobacterium</taxon>
    </lineage>
</organism>
<dbReference type="RefSeq" id="WP_379812505.1">
    <property type="nucleotide sequence ID" value="NZ_JBHUPC010000017.1"/>
</dbReference>
<dbReference type="PANTHER" id="PTHR42754">
    <property type="entry name" value="ENDOGLUCANASE"/>
    <property type="match status" value="1"/>
</dbReference>
<name>A0ABW5YP67_9FLAO</name>
<dbReference type="EMBL" id="JBHUPC010000017">
    <property type="protein sequence ID" value="MFD2892788.1"/>
    <property type="molecule type" value="Genomic_DNA"/>
</dbReference>
<evidence type="ECO:0000313" key="1">
    <source>
        <dbReference type="EMBL" id="MFD2892788.1"/>
    </source>
</evidence>
<evidence type="ECO:0008006" key="3">
    <source>
        <dbReference type="Google" id="ProtNLM"/>
    </source>
</evidence>
<accession>A0ABW5YP67</accession>
<gene>
    <name evidence="1" type="ORF">ACFS5J_12275</name>
</gene>
<dbReference type="PROSITE" id="PS51257">
    <property type="entry name" value="PROKAR_LIPOPROTEIN"/>
    <property type="match status" value="1"/>
</dbReference>
<comment type="caution">
    <text evidence="1">The sequence shown here is derived from an EMBL/GenBank/DDBJ whole genome shotgun (WGS) entry which is preliminary data.</text>
</comment>
<proteinExistence type="predicted"/>
<protein>
    <recommendedName>
        <fullName evidence="3">Lipoprotein</fullName>
    </recommendedName>
</protein>
<keyword evidence="2" id="KW-1185">Reference proteome</keyword>
<reference evidence="2" key="1">
    <citation type="journal article" date="2019" name="Int. J. Syst. Evol. Microbiol.">
        <title>The Global Catalogue of Microorganisms (GCM) 10K type strain sequencing project: providing services to taxonomists for standard genome sequencing and annotation.</title>
        <authorList>
            <consortium name="The Broad Institute Genomics Platform"/>
            <consortium name="The Broad Institute Genome Sequencing Center for Infectious Disease"/>
            <person name="Wu L."/>
            <person name="Ma J."/>
        </authorList>
    </citation>
    <scope>NUCLEOTIDE SEQUENCE [LARGE SCALE GENOMIC DNA]</scope>
    <source>
        <strain evidence="2">KCTC 22671</strain>
    </source>
</reference>
<dbReference type="Proteomes" id="UP001597534">
    <property type="component" value="Unassembled WGS sequence"/>
</dbReference>
<evidence type="ECO:0000313" key="2">
    <source>
        <dbReference type="Proteomes" id="UP001597534"/>
    </source>
</evidence>